<evidence type="ECO:0000256" key="4">
    <source>
        <dbReference type="ARBA" id="ARBA00022695"/>
    </source>
</evidence>
<dbReference type="AlphaFoldDB" id="A0A081C5L3"/>
<proteinExistence type="inferred from homology"/>
<evidence type="ECO:0000256" key="1">
    <source>
        <dbReference type="ARBA" id="ARBA00001946"/>
    </source>
</evidence>
<evidence type="ECO:0000313" key="12">
    <source>
        <dbReference type="Proteomes" id="UP000030661"/>
    </source>
</evidence>
<keyword evidence="7" id="KW-0067">ATP-binding</keyword>
<keyword evidence="12" id="KW-1185">Reference proteome</keyword>
<comment type="cofactor">
    <cofactor evidence="1">
        <name>Mg(2+)</name>
        <dbReference type="ChEBI" id="CHEBI:18420"/>
    </cofactor>
</comment>
<dbReference type="GO" id="GO:0046872">
    <property type="term" value="F:metal ion binding"/>
    <property type="evidence" value="ECO:0007669"/>
    <property type="project" value="UniProtKB-KW"/>
</dbReference>
<dbReference type="InterPro" id="IPR043519">
    <property type="entry name" value="NT_sf"/>
</dbReference>
<evidence type="ECO:0000256" key="8">
    <source>
        <dbReference type="ARBA" id="ARBA00022842"/>
    </source>
</evidence>
<feature type="domain" description="Polymerase nucleotidyl transferase" evidence="10">
    <location>
        <begin position="22"/>
        <end position="99"/>
    </location>
</feature>
<comment type="similarity">
    <text evidence="9">Belongs to the MntA antitoxin family.</text>
</comment>
<evidence type="ECO:0000259" key="10">
    <source>
        <dbReference type="Pfam" id="PF01909"/>
    </source>
</evidence>
<dbReference type="GO" id="GO:0016779">
    <property type="term" value="F:nucleotidyltransferase activity"/>
    <property type="evidence" value="ECO:0007669"/>
    <property type="project" value="UniProtKB-KW"/>
</dbReference>
<dbReference type="STRING" id="1499967.U27_06854"/>
<keyword evidence="6" id="KW-0547">Nucleotide-binding</keyword>
<evidence type="ECO:0000256" key="9">
    <source>
        <dbReference type="ARBA" id="ARBA00038276"/>
    </source>
</evidence>
<sequence>MLSPQHITKTLRQQYPYLTKTYGLKRIGVFGSYAKGFSHEQSDIDLVAEFETPIGIKFVEFTEYLEHLFQTSVDVLTPTGIQSIRNKRIAKDIQESILYV</sequence>
<dbReference type="eggNOG" id="COG1669">
    <property type="taxonomic scope" value="Bacteria"/>
</dbReference>
<reference evidence="11" key="1">
    <citation type="journal article" date="2015" name="PeerJ">
        <title>First genomic representation of candidate bacterial phylum KSB3 points to enhanced environmental sensing as a trigger of wastewater bulking.</title>
        <authorList>
            <person name="Sekiguchi Y."/>
            <person name="Ohashi A."/>
            <person name="Parks D.H."/>
            <person name="Yamauchi T."/>
            <person name="Tyson G.W."/>
            <person name="Hugenholtz P."/>
        </authorList>
    </citation>
    <scope>NUCLEOTIDE SEQUENCE [LARGE SCALE GENOMIC DNA]</scope>
</reference>
<keyword evidence="2" id="KW-1277">Toxin-antitoxin system</keyword>
<evidence type="ECO:0000256" key="2">
    <source>
        <dbReference type="ARBA" id="ARBA00022649"/>
    </source>
</evidence>
<keyword evidence="5" id="KW-0479">Metal-binding</keyword>
<evidence type="ECO:0000256" key="6">
    <source>
        <dbReference type="ARBA" id="ARBA00022741"/>
    </source>
</evidence>
<keyword evidence="8" id="KW-0460">Magnesium</keyword>
<dbReference type="EMBL" id="DF820471">
    <property type="protein sequence ID" value="GAK59868.1"/>
    <property type="molecule type" value="Genomic_DNA"/>
</dbReference>
<keyword evidence="3" id="KW-0808">Transferase</keyword>
<dbReference type="Proteomes" id="UP000030661">
    <property type="component" value="Unassembled WGS sequence"/>
</dbReference>
<keyword evidence="4" id="KW-0548">Nucleotidyltransferase</keyword>
<dbReference type="InterPro" id="IPR052038">
    <property type="entry name" value="Type-VII_TA_antitoxin"/>
</dbReference>
<dbReference type="CDD" id="cd05403">
    <property type="entry name" value="NT_KNTase_like"/>
    <property type="match status" value="1"/>
</dbReference>
<dbReference type="Pfam" id="PF01909">
    <property type="entry name" value="NTP_transf_2"/>
    <property type="match status" value="1"/>
</dbReference>
<organism evidence="11">
    <name type="scientific">Vecturithrix granuli</name>
    <dbReference type="NCBI Taxonomy" id="1499967"/>
    <lineage>
        <taxon>Bacteria</taxon>
        <taxon>Candidatus Moduliflexota</taxon>
        <taxon>Candidatus Vecturitrichia</taxon>
        <taxon>Candidatus Vecturitrichales</taxon>
        <taxon>Candidatus Vecturitrichaceae</taxon>
        <taxon>Candidatus Vecturithrix</taxon>
    </lineage>
</organism>
<gene>
    <name evidence="11" type="ORF">U27_06854</name>
</gene>
<evidence type="ECO:0000313" key="11">
    <source>
        <dbReference type="EMBL" id="GAK59868.1"/>
    </source>
</evidence>
<evidence type="ECO:0000256" key="7">
    <source>
        <dbReference type="ARBA" id="ARBA00022840"/>
    </source>
</evidence>
<dbReference type="InterPro" id="IPR002934">
    <property type="entry name" value="Polymerase_NTP_transf_dom"/>
</dbReference>
<dbReference type="SUPFAM" id="SSF81301">
    <property type="entry name" value="Nucleotidyltransferase"/>
    <property type="match status" value="1"/>
</dbReference>
<dbReference type="Gene3D" id="3.30.460.10">
    <property type="entry name" value="Beta Polymerase, domain 2"/>
    <property type="match status" value="1"/>
</dbReference>
<dbReference type="PANTHER" id="PTHR33571:SF14">
    <property type="entry name" value="PROTEIN ADENYLYLTRANSFERASE MJ0435-RELATED"/>
    <property type="match status" value="1"/>
</dbReference>
<evidence type="ECO:0000256" key="5">
    <source>
        <dbReference type="ARBA" id="ARBA00022723"/>
    </source>
</evidence>
<accession>A0A081C5L3</accession>
<dbReference type="GO" id="GO:0005524">
    <property type="term" value="F:ATP binding"/>
    <property type="evidence" value="ECO:0007669"/>
    <property type="project" value="UniProtKB-KW"/>
</dbReference>
<dbReference type="PANTHER" id="PTHR33571">
    <property type="entry name" value="SSL8005 PROTEIN"/>
    <property type="match status" value="1"/>
</dbReference>
<protein>
    <submittedName>
        <fullName evidence="11">DNA polymerase beta domain protein region</fullName>
    </submittedName>
</protein>
<evidence type="ECO:0000256" key="3">
    <source>
        <dbReference type="ARBA" id="ARBA00022679"/>
    </source>
</evidence>
<name>A0A081C5L3_VECG1</name>
<dbReference type="HOGENOM" id="CLU_130257_10_1_0"/>